<feature type="domain" description="Pyridoxine 5'-phosphate oxidase dimerisation C-terminal" evidence="13">
    <location>
        <begin position="173"/>
        <end position="214"/>
    </location>
</feature>
<proteinExistence type="inferred from homology"/>
<feature type="binding site" evidence="9 11">
    <location>
        <begin position="77"/>
        <end position="78"/>
    </location>
    <ligand>
        <name>FMN</name>
        <dbReference type="ChEBI" id="CHEBI:58210"/>
    </ligand>
</feature>
<evidence type="ECO:0000256" key="5">
    <source>
        <dbReference type="ARBA" id="ARBA00022630"/>
    </source>
</evidence>
<comment type="function">
    <text evidence="9">Catalyzes the oxidation of either pyridoxine 5'-phosphate (PNP) or pyridoxamine 5'-phosphate (PMP) into pyridoxal 5'-phosphate (PLP).</text>
</comment>
<evidence type="ECO:0000256" key="11">
    <source>
        <dbReference type="PIRSR" id="PIRSR000190-2"/>
    </source>
</evidence>
<evidence type="ECO:0000256" key="2">
    <source>
        <dbReference type="ARBA" id="ARBA00005037"/>
    </source>
</evidence>
<comment type="pathway">
    <text evidence="1 9">Cofactor metabolism; pyridoxal 5'-phosphate salvage; pyridoxal 5'-phosphate from pyridoxamine 5'-phosphate: step 1/1.</text>
</comment>
<dbReference type="EC" id="1.4.3.5" evidence="9"/>
<gene>
    <name evidence="9 14" type="primary">pdxH</name>
    <name evidence="14" type="ORF">QH73_0024715</name>
</gene>
<keyword evidence="6 9" id="KW-0288">FMN</keyword>
<organism evidence="14 15">
    <name type="scientific">Scytonema millei VB511283</name>
    <dbReference type="NCBI Taxonomy" id="1245923"/>
    <lineage>
        <taxon>Bacteria</taxon>
        <taxon>Bacillati</taxon>
        <taxon>Cyanobacteriota</taxon>
        <taxon>Cyanophyceae</taxon>
        <taxon>Nostocales</taxon>
        <taxon>Scytonemataceae</taxon>
        <taxon>Scytonema</taxon>
    </lineage>
</organism>
<dbReference type="InterPro" id="IPR019576">
    <property type="entry name" value="Pyridoxamine_oxidase_dimer_C"/>
</dbReference>
<keyword evidence="7 9" id="KW-0560">Oxidoreductase</keyword>
<dbReference type="OrthoDB" id="9780392at2"/>
<evidence type="ECO:0000256" key="7">
    <source>
        <dbReference type="ARBA" id="ARBA00023002"/>
    </source>
</evidence>
<evidence type="ECO:0000259" key="12">
    <source>
        <dbReference type="Pfam" id="PF01243"/>
    </source>
</evidence>
<dbReference type="PIRSF" id="PIRSF000190">
    <property type="entry name" value="Pyd_amn-ph_oxd"/>
    <property type="match status" value="1"/>
</dbReference>
<comment type="similarity">
    <text evidence="3 9">Belongs to the pyridoxamine 5'-phosphate oxidase family.</text>
</comment>
<dbReference type="InterPro" id="IPR000659">
    <property type="entry name" value="Pyridox_Oxase"/>
</dbReference>
<dbReference type="InterPro" id="IPR012349">
    <property type="entry name" value="Split_barrel_FMN-bd"/>
</dbReference>
<evidence type="ECO:0000313" key="15">
    <source>
        <dbReference type="Proteomes" id="UP000031532"/>
    </source>
</evidence>
<evidence type="ECO:0000313" key="14">
    <source>
        <dbReference type="EMBL" id="NHC37803.1"/>
    </source>
</evidence>
<feature type="binding site" evidence="9 11">
    <location>
        <position position="106"/>
    </location>
    <ligand>
        <name>FMN</name>
        <dbReference type="ChEBI" id="CHEBI:58210"/>
    </ligand>
</feature>
<dbReference type="AlphaFoldDB" id="A0A9X5EAI1"/>
<dbReference type="GO" id="GO:0008615">
    <property type="term" value="P:pyridoxine biosynthetic process"/>
    <property type="evidence" value="ECO:0007669"/>
    <property type="project" value="UniProtKB-UniRule"/>
</dbReference>
<comment type="cofactor">
    <cofactor evidence="9 11">
        <name>FMN</name>
        <dbReference type="ChEBI" id="CHEBI:58210"/>
    </cofactor>
    <text evidence="9 11">Binds 1 FMN per subunit.</text>
</comment>
<feature type="binding site" evidence="9 11">
    <location>
        <position position="196"/>
    </location>
    <ligand>
        <name>FMN</name>
        <dbReference type="ChEBI" id="CHEBI:58210"/>
    </ligand>
</feature>
<feature type="domain" description="Pyridoxamine 5'-phosphate oxidase N-terminal" evidence="12">
    <location>
        <begin position="35"/>
        <end position="160"/>
    </location>
</feature>
<reference evidence="14 15" key="1">
    <citation type="journal article" date="2015" name="Genome Announc.">
        <title>Draft Genome Sequence of the Terrestrial Cyanobacterium Scytonema millei VB511283, Isolated from Eastern India.</title>
        <authorList>
            <person name="Sen D."/>
            <person name="Chandrababunaidu M.M."/>
            <person name="Singh D."/>
            <person name="Sanghi N."/>
            <person name="Ghorai A."/>
            <person name="Mishra G.P."/>
            <person name="Madduluri M."/>
            <person name="Adhikary S.P."/>
            <person name="Tripathy S."/>
        </authorList>
    </citation>
    <scope>NUCLEOTIDE SEQUENCE [LARGE SCALE GENOMIC DNA]</scope>
    <source>
        <strain evidence="14 15">VB511283</strain>
    </source>
</reference>
<comment type="caution">
    <text evidence="9">Lacks conserved residue(s) required for the propagation of feature annotation.</text>
</comment>
<keyword evidence="8 9" id="KW-0664">Pyridoxine biosynthesis</keyword>
<evidence type="ECO:0000256" key="3">
    <source>
        <dbReference type="ARBA" id="ARBA00007301"/>
    </source>
</evidence>
<keyword evidence="5 9" id="KW-0285">Flavoprotein</keyword>
<feature type="binding site" evidence="9 10">
    <location>
        <position position="124"/>
    </location>
    <ligand>
        <name>substrate</name>
    </ligand>
</feature>
<comment type="catalytic activity">
    <reaction evidence="9">
        <text>pyridoxamine 5'-phosphate + O2 + H2O = pyridoxal 5'-phosphate + H2O2 + NH4(+)</text>
        <dbReference type="Rhea" id="RHEA:15817"/>
        <dbReference type="ChEBI" id="CHEBI:15377"/>
        <dbReference type="ChEBI" id="CHEBI:15379"/>
        <dbReference type="ChEBI" id="CHEBI:16240"/>
        <dbReference type="ChEBI" id="CHEBI:28938"/>
        <dbReference type="ChEBI" id="CHEBI:58451"/>
        <dbReference type="ChEBI" id="CHEBI:597326"/>
        <dbReference type="EC" id="1.4.3.5"/>
    </reaction>
</comment>
<sequence length="214" mass="24829">MNPNVADLRIDYQLEGLQETDVAPNPLRQFQIWFDRALSAQIPEPNAMTLATATTDGLPSARIVLLKGFDERGFVFYTNYQSHKGQELTANPHAALVFWWAELERQVRIEGRVEQVSAQESDEYYRSRPLNSRLGAWASEQSQVVESRAALEQRLLELQTKYENREIPRPPHWGGFRVIPNAIEFWQGRPSRLHDRLRYRLLENGSWAIERLSP</sequence>
<feature type="binding site" evidence="9 10">
    <location>
        <position position="67"/>
    </location>
    <ligand>
        <name>substrate</name>
    </ligand>
</feature>
<evidence type="ECO:0000256" key="1">
    <source>
        <dbReference type="ARBA" id="ARBA00004738"/>
    </source>
</evidence>
<evidence type="ECO:0000256" key="10">
    <source>
        <dbReference type="PIRSR" id="PIRSR000190-1"/>
    </source>
</evidence>
<feature type="binding site" evidence="9 10">
    <location>
        <begin position="192"/>
        <end position="194"/>
    </location>
    <ligand>
        <name>substrate</name>
    </ligand>
</feature>
<comment type="pathway">
    <text evidence="2 9">Cofactor metabolism; pyridoxal 5'-phosphate salvage; pyridoxal 5'-phosphate from pyridoxine 5'-phosphate: step 1/1.</text>
</comment>
<dbReference type="FunFam" id="2.30.110.10:FF:000005">
    <property type="entry name" value="NAD(P)H-hydrate epimerase"/>
    <property type="match status" value="1"/>
</dbReference>
<comment type="subunit">
    <text evidence="4 9">Homodimer.</text>
</comment>
<feature type="binding site" evidence="9 10">
    <location>
        <position position="132"/>
    </location>
    <ligand>
        <name>substrate</name>
    </ligand>
</feature>
<dbReference type="NCBIfam" id="NF004231">
    <property type="entry name" value="PRK05679.1"/>
    <property type="match status" value="1"/>
</dbReference>
<name>A0A9X5EAI1_9CYAN</name>
<dbReference type="GO" id="GO:0010181">
    <property type="term" value="F:FMN binding"/>
    <property type="evidence" value="ECO:0007669"/>
    <property type="project" value="UniProtKB-UniRule"/>
</dbReference>
<dbReference type="Proteomes" id="UP000031532">
    <property type="component" value="Unassembled WGS sequence"/>
</dbReference>
<dbReference type="Gene3D" id="2.30.110.10">
    <property type="entry name" value="Electron Transport, Fmn-binding Protein, Chain A"/>
    <property type="match status" value="1"/>
</dbReference>
<feature type="binding site" evidence="9 11">
    <location>
        <position position="186"/>
    </location>
    <ligand>
        <name>FMN</name>
        <dbReference type="ChEBI" id="CHEBI:58210"/>
    </ligand>
</feature>
<feature type="binding site" evidence="10">
    <location>
        <begin position="9"/>
        <end position="12"/>
    </location>
    <ligand>
        <name>substrate</name>
    </ligand>
</feature>
<dbReference type="SUPFAM" id="SSF50475">
    <property type="entry name" value="FMN-binding split barrel"/>
    <property type="match status" value="1"/>
</dbReference>
<dbReference type="InterPro" id="IPR011576">
    <property type="entry name" value="Pyridox_Oxase_N"/>
</dbReference>
<dbReference type="Pfam" id="PF01243">
    <property type="entry name" value="PNPOx_N"/>
    <property type="match status" value="1"/>
</dbReference>
<dbReference type="PANTHER" id="PTHR10851">
    <property type="entry name" value="PYRIDOXINE-5-PHOSPHATE OXIDASE"/>
    <property type="match status" value="1"/>
</dbReference>
<feature type="binding site" evidence="9 11">
    <location>
        <begin position="141"/>
        <end position="142"/>
    </location>
    <ligand>
        <name>FMN</name>
        <dbReference type="ChEBI" id="CHEBI:58210"/>
    </ligand>
</feature>
<feature type="binding site" evidence="9 11">
    <location>
        <position position="84"/>
    </location>
    <ligand>
        <name>FMN</name>
        <dbReference type="ChEBI" id="CHEBI:58210"/>
    </ligand>
</feature>
<evidence type="ECO:0000259" key="13">
    <source>
        <dbReference type="Pfam" id="PF10590"/>
    </source>
</evidence>
<dbReference type="Pfam" id="PF10590">
    <property type="entry name" value="PNP_phzG_C"/>
    <property type="match status" value="1"/>
</dbReference>
<comment type="catalytic activity">
    <reaction evidence="9">
        <text>pyridoxine 5'-phosphate + O2 = pyridoxal 5'-phosphate + H2O2</text>
        <dbReference type="Rhea" id="RHEA:15149"/>
        <dbReference type="ChEBI" id="CHEBI:15379"/>
        <dbReference type="ChEBI" id="CHEBI:16240"/>
        <dbReference type="ChEBI" id="CHEBI:58589"/>
        <dbReference type="ChEBI" id="CHEBI:597326"/>
        <dbReference type="EC" id="1.4.3.5"/>
    </reaction>
</comment>
<feature type="binding site" evidence="9 10">
    <location>
        <position position="128"/>
    </location>
    <ligand>
        <name>substrate</name>
    </ligand>
</feature>
<protein>
    <recommendedName>
        <fullName evidence="9">Pyridoxine/pyridoxamine 5'-phosphate oxidase</fullName>
        <ecNumber evidence="9">1.4.3.5</ecNumber>
    </recommendedName>
    <alternativeName>
        <fullName evidence="9">PNP/PMP oxidase</fullName>
        <shortName evidence="9">PNPOx</shortName>
    </alternativeName>
    <alternativeName>
        <fullName evidence="9">Pyridoxal 5'-phosphate synthase</fullName>
    </alternativeName>
</protein>
<dbReference type="HAMAP" id="MF_01629">
    <property type="entry name" value="PdxH"/>
    <property type="match status" value="1"/>
</dbReference>
<evidence type="ECO:0000256" key="4">
    <source>
        <dbReference type="ARBA" id="ARBA00011738"/>
    </source>
</evidence>
<comment type="caution">
    <text evidence="14">The sequence shown here is derived from an EMBL/GenBank/DDBJ whole genome shotgun (WGS) entry which is preliminary data.</text>
</comment>
<dbReference type="NCBIfam" id="TIGR00558">
    <property type="entry name" value="pdxH"/>
    <property type="match status" value="1"/>
</dbReference>
<dbReference type="InterPro" id="IPR019740">
    <property type="entry name" value="Pyridox_Oxase_CS"/>
</dbReference>
<evidence type="ECO:0000256" key="8">
    <source>
        <dbReference type="ARBA" id="ARBA00023096"/>
    </source>
</evidence>
<dbReference type="GO" id="GO:0004733">
    <property type="term" value="F:pyridoxamine phosphate oxidase activity"/>
    <property type="evidence" value="ECO:0007669"/>
    <property type="project" value="UniProtKB-UniRule"/>
</dbReference>
<dbReference type="PROSITE" id="PS01064">
    <property type="entry name" value="PYRIDOX_OXIDASE"/>
    <property type="match status" value="1"/>
</dbReference>
<feature type="binding site" evidence="9 11">
    <location>
        <begin position="62"/>
        <end position="67"/>
    </location>
    <ligand>
        <name>FMN</name>
        <dbReference type="ChEBI" id="CHEBI:58210"/>
    </ligand>
</feature>
<evidence type="ECO:0000256" key="6">
    <source>
        <dbReference type="ARBA" id="ARBA00022643"/>
    </source>
</evidence>
<dbReference type="RefSeq" id="WP_039714420.1">
    <property type="nucleotide sequence ID" value="NZ_JTJC03000011.1"/>
</dbReference>
<evidence type="ECO:0000256" key="9">
    <source>
        <dbReference type="HAMAP-Rule" id="MF_01629"/>
    </source>
</evidence>
<keyword evidence="15" id="KW-1185">Reference proteome</keyword>
<accession>A0A9X5EAI1</accession>
<dbReference type="EMBL" id="JTJC03000011">
    <property type="protein sequence ID" value="NHC37803.1"/>
    <property type="molecule type" value="Genomic_DNA"/>
</dbReference>
<dbReference type="PANTHER" id="PTHR10851:SF0">
    <property type="entry name" value="PYRIDOXINE-5'-PHOSPHATE OXIDASE"/>
    <property type="match status" value="1"/>
</dbReference>